<dbReference type="InterPro" id="IPR032710">
    <property type="entry name" value="NTF2-like_dom_sf"/>
</dbReference>
<reference evidence="2 3" key="1">
    <citation type="journal article" date="2010" name="Int. J. Syst. Evol. Microbiol.">
        <title>Reclassification of Herbaspirillum putei as a later heterotypic synonym of Herbaspirillum huttiense, with the description of H. huttiense subsp. huttiense subsp. nov. and H. huttiense subsp. putei subsp. nov., comb. nov., and description of Herbaspirillum aquaticum sp. nov.</title>
        <authorList>
            <person name="Dobritsa A.P."/>
            <person name="Reddy M.C."/>
            <person name="Samadpour M."/>
        </authorList>
    </citation>
    <scope>NUCLEOTIDE SEQUENCE [LARGE SCALE GENOMIC DNA]</scope>
    <source>
        <strain evidence="2 3">IEH 4430</strain>
    </source>
</reference>
<proteinExistence type="predicted"/>
<sequence length="144" mass="15742">MPRNKLIHGSPDEIEAAYYDALARADLDALMDLWADDEEIVCIHPGAQRLVGHADIRAVWEDILSNGGLHIRPRQLHATQNMMTAVHSVVEDIDHGGEPQPDVHVIATNVYLKTALGWRMVMHHASVAPGAAPVEPVISGAMLH</sequence>
<protein>
    <submittedName>
        <fullName evidence="2">DUF4440 domain-containing protein</fullName>
    </submittedName>
</protein>
<accession>A0A225SVB8</accession>
<dbReference type="EMBL" id="NJGV01000006">
    <property type="protein sequence ID" value="OWY35160.1"/>
    <property type="molecule type" value="Genomic_DNA"/>
</dbReference>
<dbReference type="PANTHER" id="PTHR34957">
    <property type="entry name" value="NUCLEAR TRANSPORT FACTOR 2 (NTF2) FAMILY PROTEIN"/>
    <property type="match status" value="1"/>
</dbReference>
<dbReference type="Gene3D" id="3.10.450.50">
    <property type="match status" value="1"/>
</dbReference>
<dbReference type="AlphaFoldDB" id="A0A225SVB8"/>
<name>A0A225SVB8_9BURK</name>
<dbReference type="Proteomes" id="UP000214747">
    <property type="component" value="Unassembled WGS sequence"/>
</dbReference>
<comment type="caution">
    <text evidence="2">The sequence shown here is derived from an EMBL/GenBank/DDBJ whole genome shotgun (WGS) entry which is preliminary data.</text>
</comment>
<evidence type="ECO:0000313" key="2">
    <source>
        <dbReference type="EMBL" id="OWY35160.1"/>
    </source>
</evidence>
<evidence type="ECO:0000313" key="3">
    <source>
        <dbReference type="Proteomes" id="UP000214747"/>
    </source>
</evidence>
<feature type="domain" description="SnoaL-like" evidence="1">
    <location>
        <begin position="16"/>
        <end position="128"/>
    </location>
</feature>
<dbReference type="PANTHER" id="PTHR34957:SF1">
    <property type="entry name" value="NUCLEAR TRANSPORT FACTOR 2 (NTF2) FAMILY PROTEIN"/>
    <property type="match status" value="1"/>
</dbReference>
<dbReference type="InterPro" id="IPR037401">
    <property type="entry name" value="SnoaL-like"/>
</dbReference>
<dbReference type="SUPFAM" id="SSF54427">
    <property type="entry name" value="NTF2-like"/>
    <property type="match status" value="1"/>
</dbReference>
<dbReference type="RefSeq" id="WP_088754594.1">
    <property type="nucleotide sequence ID" value="NZ_JARJFG010000013.1"/>
</dbReference>
<organism evidence="2 3">
    <name type="scientific">Herbaspirillum aquaticum</name>
    <dbReference type="NCBI Taxonomy" id="568783"/>
    <lineage>
        <taxon>Bacteria</taxon>
        <taxon>Pseudomonadati</taxon>
        <taxon>Pseudomonadota</taxon>
        <taxon>Betaproteobacteria</taxon>
        <taxon>Burkholderiales</taxon>
        <taxon>Oxalobacteraceae</taxon>
        <taxon>Herbaspirillum</taxon>
    </lineage>
</organism>
<evidence type="ECO:0000259" key="1">
    <source>
        <dbReference type="Pfam" id="PF13474"/>
    </source>
</evidence>
<dbReference type="Pfam" id="PF13474">
    <property type="entry name" value="SnoaL_3"/>
    <property type="match status" value="1"/>
</dbReference>
<gene>
    <name evidence="2" type="ORF">CEJ45_07730</name>
</gene>
<keyword evidence="3" id="KW-1185">Reference proteome</keyword>